<feature type="domain" description="NADP-dependent oxidoreductase" evidence="1">
    <location>
        <begin position="16"/>
        <end position="317"/>
    </location>
</feature>
<sequence>MDYRLLGRSGLKVSTLSFGTATFGGVGGLAKWGATDTAEARRLLDICVDAGINLIDTSNAYSNGRSEEILGEVIKGRSDDLIIATKVRFRMGDGPNGEGLSRRHIVSQAEASLKRLQVETIDLYQLHEWDGQTPLEETMEALDTLVRSGKVRYVGASNFSGWQLMKAMEIARANRFVPLVSQQIYYSLESRDAEYELIPVTLDQGLGVLVWSPLAGGLLSGKYRRGKTPEEGGRHLNDWHEPPLADENRLYDTIEVLVEIAEGSGSSPAEVALAWLLGRPGVTSVIIGARNEHQLTRNLGAAALKLTDEERARLDAVSLQRLIYPYWHQLASAADRLGPPELSLISSYMKR</sequence>
<organism evidence="2 3">
    <name type="scientific">Kaistia geumhonensis</name>
    <dbReference type="NCBI Taxonomy" id="410839"/>
    <lineage>
        <taxon>Bacteria</taxon>
        <taxon>Pseudomonadati</taxon>
        <taxon>Pseudomonadota</taxon>
        <taxon>Alphaproteobacteria</taxon>
        <taxon>Hyphomicrobiales</taxon>
        <taxon>Kaistiaceae</taxon>
        <taxon>Kaistia</taxon>
    </lineage>
</organism>
<accession>A0ABU0MAS5</accession>
<protein>
    <submittedName>
        <fullName evidence="2">Aryl-alcohol dehydrogenase-like predicted oxidoreductase</fullName>
    </submittedName>
</protein>
<dbReference type="InterPro" id="IPR023210">
    <property type="entry name" value="NADP_OxRdtase_dom"/>
</dbReference>
<dbReference type="PRINTS" id="PR00069">
    <property type="entry name" value="ALDKETRDTASE"/>
</dbReference>
<reference evidence="2 3" key="1">
    <citation type="submission" date="2023-07" db="EMBL/GenBank/DDBJ databases">
        <title>Genomic Encyclopedia of Type Strains, Phase IV (KMG-IV): sequencing the most valuable type-strain genomes for metagenomic binning, comparative biology and taxonomic classification.</title>
        <authorList>
            <person name="Goeker M."/>
        </authorList>
    </citation>
    <scope>NUCLEOTIDE SEQUENCE [LARGE SCALE GENOMIC DNA]</scope>
    <source>
        <strain evidence="2 3">B1-1</strain>
    </source>
</reference>
<dbReference type="SUPFAM" id="SSF51430">
    <property type="entry name" value="NAD(P)-linked oxidoreductase"/>
    <property type="match status" value="1"/>
</dbReference>
<dbReference type="CDD" id="cd19091">
    <property type="entry name" value="AKR_PsAKR"/>
    <property type="match status" value="1"/>
</dbReference>
<dbReference type="Proteomes" id="UP001223743">
    <property type="component" value="Unassembled WGS sequence"/>
</dbReference>
<dbReference type="Gene3D" id="3.20.20.100">
    <property type="entry name" value="NADP-dependent oxidoreductase domain"/>
    <property type="match status" value="1"/>
</dbReference>
<evidence type="ECO:0000313" key="2">
    <source>
        <dbReference type="EMBL" id="MDQ0517920.1"/>
    </source>
</evidence>
<dbReference type="RefSeq" id="WP_266282567.1">
    <property type="nucleotide sequence ID" value="NZ_JAPKNF010000002.1"/>
</dbReference>
<comment type="caution">
    <text evidence="2">The sequence shown here is derived from an EMBL/GenBank/DDBJ whole genome shotgun (WGS) entry which is preliminary data.</text>
</comment>
<dbReference type="InterPro" id="IPR036812">
    <property type="entry name" value="NAD(P)_OxRdtase_dom_sf"/>
</dbReference>
<dbReference type="PANTHER" id="PTHR43364">
    <property type="entry name" value="NADH-SPECIFIC METHYLGLYOXAL REDUCTASE-RELATED"/>
    <property type="match status" value="1"/>
</dbReference>
<name>A0ABU0MAS5_9HYPH</name>
<dbReference type="InterPro" id="IPR050523">
    <property type="entry name" value="AKR_Detox_Biosynth"/>
</dbReference>
<proteinExistence type="predicted"/>
<keyword evidence="3" id="KW-1185">Reference proteome</keyword>
<dbReference type="PANTHER" id="PTHR43364:SF18">
    <property type="entry name" value="OXIDOREDUCTASE"/>
    <property type="match status" value="1"/>
</dbReference>
<gene>
    <name evidence="2" type="ORF">QO015_003533</name>
</gene>
<dbReference type="InterPro" id="IPR020471">
    <property type="entry name" value="AKR"/>
</dbReference>
<evidence type="ECO:0000259" key="1">
    <source>
        <dbReference type="Pfam" id="PF00248"/>
    </source>
</evidence>
<dbReference type="Pfam" id="PF00248">
    <property type="entry name" value="Aldo_ket_red"/>
    <property type="match status" value="1"/>
</dbReference>
<dbReference type="EMBL" id="JAUSWJ010000001">
    <property type="protein sequence ID" value="MDQ0517920.1"/>
    <property type="molecule type" value="Genomic_DNA"/>
</dbReference>
<evidence type="ECO:0000313" key="3">
    <source>
        <dbReference type="Proteomes" id="UP001223743"/>
    </source>
</evidence>